<sequence length="417" mass="47000">MLKHSRYFDNPYKLQSNDEEQIESDLKMLKKELIPGIVECITRSETPENTNSDGEIYVGMSGIAYAFYHASKNNSDCNEYYLQLAQRYLQPAIRELKKKRGNNQLSSGFLCGDAGIIAVAAVITASIGDTQQSDVLAKYYVELADVCRPVNFLRTGSDEFFVGRTGYIYGAIWLNKILGRPVVPLEIIHELGKATIISGKKYAAKNSSPCPLMYSYYGVEYLGAAHGLCSILKVLIQIPNFLDMNPEADSLVRRCLDYLLTLETPSANYPCALDEIGNNKRSEEDELVHWCHGAPGMIYLFANAYLRWQDQRYMDAIKRAGDLIWRKGLLRKGPGICHGIAGNGYAFLLLYRLTDDIIYLQRAAMFADFLRNDNFKSNANTPDEPYSLYEGLAGTLCFITDLDHPENATFPFYDVFL</sequence>
<feature type="binding site" evidence="3">
    <location>
        <position position="337"/>
    </location>
    <ligand>
        <name>Zn(2+)</name>
        <dbReference type="ChEBI" id="CHEBI:29105"/>
    </ligand>
</feature>
<dbReference type="GO" id="GO:0005886">
    <property type="term" value="C:plasma membrane"/>
    <property type="evidence" value="ECO:0007669"/>
    <property type="project" value="TreeGrafter"/>
</dbReference>
<dbReference type="Proteomes" id="UP001168990">
    <property type="component" value="Unassembled WGS sequence"/>
</dbReference>
<dbReference type="Pfam" id="PF05147">
    <property type="entry name" value="LANC_like"/>
    <property type="match status" value="1"/>
</dbReference>
<keyword evidence="3" id="KW-0862">Zinc</keyword>
<keyword evidence="5" id="KW-1185">Reference proteome</keyword>
<evidence type="ECO:0000256" key="1">
    <source>
        <dbReference type="ARBA" id="ARBA00007179"/>
    </source>
</evidence>
<feature type="binding site" evidence="3">
    <location>
        <position position="291"/>
    </location>
    <ligand>
        <name>Zn(2+)</name>
        <dbReference type="ChEBI" id="CHEBI:29105"/>
    </ligand>
</feature>
<gene>
    <name evidence="4" type="ORF">PV328_000110</name>
</gene>
<evidence type="ECO:0000313" key="4">
    <source>
        <dbReference type="EMBL" id="KAK0175921.1"/>
    </source>
</evidence>
<dbReference type="InterPro" id="IPR012341">
    <property type="entry name" value="6hp_glycosidase-like_sf"/>
</dbReference>
<name>A0AA39FUS7_9HYME</name>
<dbReference type="PANTHER" id="PTHR12736:SF7">
    <property type="entry name" value="LANC-LIKE PROTEIN 3"/>
    <property type="match status" value="1"/>
</dbReference>
<organism evidence="4 5">
    <name type="scientific">Microctonus aethiopoides</name>
    <dbReference type="NCBI Taxonomy" id="144406"/>
    <lineage>
        <taxon>Eukaryota</taxon>
        <taxon>Metazoa</taxon>
        <taxon>Ecdysozoa</taxon>
        <taxon>Arthropoda</taxon>
        <taxon>Hexapoda</taxon>
        <taxon>Insecta</taxon>
        <taxon>Pterygota</taxon>
        <taxon>Neoptera</taxon>
        <taxon>Endopterygota</taxon>
        <taxon>Hymenoptera</taxon>
        <taxon>Apocrita</taxon>
        <taxon>Ichneumonoidea</taxon>
        <taxon>Braconidae</taxon>
        <taxon>Euphorinae</taxon>
        <taxon>Microctonus</taxon>
    </lineage>
</organism>
<dbReference type="GO" id="GO:0046872">
    <property type="term" value="F:metal ion binding"/>
    <property type="evidence" value="ECO:0007669"/>
    <property type="project" value="UniProtKB-KW"/>
</dbReference>
<reference evidence="4" key="1">
    <citation type="journal article" date="2023" name="bioRxiv">
        <title>Scaffold-level genome assemblies of two parasitoid biocontrol wasps reveal the parthenogenesis mechanism and an associated novel virus.</title>
        <authorList>
            <person name="Inwood S."/>
            <person name="Skelly J."/>
            <person name="Guhlin J."/>
            <person name="Harrop T."/>
            <person name="Goldson S."/>
            <person name="Dearden P."/>
        </authorList>
    </citation>
    <scope>NUCLEOTIDE SEQUENCE</scope>
    <source>
        <strain evidence="4">Irish</strain>
        <tissue evidence="4">Whole body</tissue>
    </source>
</reference>
<dbReference type="SMART" id="SM01260">
    <property type="entry name" value="LANC_like"/>
    <property type="match status" value="1"/>
</dbReference>
<evidence type="ECO:0000313" key="5">
    <source>
        <dbReference type="Proteomes" id="UP001168990"/>
    </source>
</evidence>
<dbReference type="InterPro" id="IPR007822">
    <property type="entry name" value="LANC-like"/>
</dbReference>
<dbReference type="SUPFAM" id="SSF158745">
    <property type="entry name" value="LanC-like"/>
    <property type="match status" value="1"/>
</dbReference>
<dbReference type="PRINTS" id="PR01951">
    <property type="entry name" value="LANCEUKARYTE"/>
</dbReference>
<comment type="caution">
    <text evidence="4">The sequence shown here is derived from an EMBL/GenBank/DDBJ whole genome shotgun (WGS) entry which is preliminary data.</text>
</comment>
<dbReference type="GO" id="GO:0005975">
    <property type="term" value="P:carbohydrate metabolic process"/>
    <property type="evidence" value="ECO:0007669"/>
    <property type="project" value="InterPro"/>
</dbReference>
<dbReference type="EMBL" id="JAQQBS010000001">
    <property type="protein sequence ID" value="KAK0175921.1"/>
    <property type="molecule type" value="Genomic_DNA"/>
</dbReference>
<reference evidence="4" key="2">
    <citation type="submission" date="2023-03" db="EMBL/GenBank/DDBJ databases">
        <authorList>
            <person name="Inwood S.N."/>
            <person name="Skelly J.G."/>
            <person name="Guhlin J."/>
            <person name="Harrop T.W.R."/>
            <person name="Goldson S.G."/>
            <person name="Dearden P.K."/>
        </authorList>
    </citation>
    <scope>NUCLEOTIDE SEQUENCE</scope>
    <source>
        <strain evidence="4">Irish</strain>
        <tissue evidence="4">Whole body</tissue>
    </source>
</reference>
<proteinExistence type="inferred from homology"/>
<protein>
    <recommendedName>
        <fullName evidence="2">LanC-like protein 3 homolog</fullName>
    </recommendedName>
</protein>
<dbReference type="GO" id="GO:0031179">
    <property type="term" value="P:peptide modification"/>
    <property type="evidence" value="ECO:0007669"/>
    <property type="project" value="InterPro"/>
</dbReference>
<evidence type="ECO:0000256" key="3">
    <source>
        <dbReference type="PIRSR" id="PIRSR607822-1"/>
    </source>
</evidence>
<dbReference type="PRINTS" id="PR01950">
    <property type="entry name" value="LANCSUPER"/>
</dbReference>
<dbReference type="InterPro" id="IPR020464">
    <property type="entry name" value="LanC-like_prot_euk"/>
</dbReference>
<dbReference type="PANTHER" id="PTHR12736">
    <property type="entry name" value="LANC-LIKE PROTEIN"/>
    <property type="match status" value="1"/>
</dbReference>
<dbReference type="FunFam" id="1.50.10.10:FF:000012">
    <property type="entry name" value="LanC-like protein 3"/>
    <property type="match status" value="1"/>
</dbReference>
<keyword evidence="3" id="KW-0479">Metal-binding</keyword>
<feature type="binding site" evidence="3">
    <location>
        <position position="338"/>
    </location>
    <ligand>
        <name>Zn(2+)</name>
        <dbReference type="ChEBI" id="CHEBI:29105"/>
    </ligand>
</feature>
<dbReference type="CDD" id="cd04794">
    <property type="entry name" value="euk_LANCL"/>
    <property type="match status" value="1"/>
</dbReference>
<accession>A0AA39FUS7</accession>
<dbReference type="Gene3D" id="1.50.10.10">
    <property type="match status" value="1"/>
</dbReference>
<comment type="similarity">
    <text evidence="1">Belongs to the LanC-like protein family.</text>
</comment>
<evidence type="ECO:0000256" key="2">
    <source>
        <dbReference type="ARBA" id="ARBA00069999"/>
    </source>
</evidence>
<dbReference type="AlphaFoldDB" id="A0AA39FUS7"/>